<name>A0A6J6D7W3_9ZZZZ</name>
<evidence type="ECO:0000313" key="2">
    <source>
        <dbReference type="EMBL" id="CAB4559385.1"/>
    </source>
</evidence>
<dbReference type="AlphaFoldDB" id="A0A6J6D7W3"/>
<reference evidence="2" key="1">
    <citation type="submission" date="2020-05" db="EMBL/GenBank/DDBJ databases">
        <authorList>
            <person name="Chiriac C."/>
            <person name="Salcher M."/>
            <person name="Ghai R."/>
            <person name="Kavagutti S V."/>
        </authorList>
    </citation>
    <scope>NUCLEOTIDE SEQUENCE</scope>
</reference>
<proteinExistence type="predicted"/>
<evidence type="ECO:0000256" key="1">
    <source>
        <dbReference type="SAM" id="Phobius"/>
    </source>
</evidence>
<accession>A0A6J6D7W3</accession>
<keyword evidence="1" id="KW-1133">Transmembrane helix</keyword>
<organism evidence="2">
    <name type="scientific">freshwater metagenome</name>
    <dbReference type="NCBI Taxonomy" id="449393"/>
    <lineage>
        <taxon>unclassified sequences</taxon>
        <taxon>metagenomes</taxon>
        <taxon>ecological metagenomes</taxon>
    </lineage>
</organism>
<sequence length="357" mass="38038">MLVPVALGLAVCAGAMGASLASDLGRGRLSWRQPFGALVGVIFAIGLVPTAVNSVQGSWHQPSLTLPQLLAQLPATSTDGDYRTLFIGDSRVLPGAPLGFGWGISYSVINGPVAKVDEHWEIPETTVRENASAAMYGIVRGQTSRAGRLLAPLSVRFIVVPVIDGAQSTRDNPIAAPQGLVESLSRQLDLKRKFASPDVVVFENSSWLPVRSMLTDVGSQSSQLAGAQSMIAADISGASALPAVEYFNSTVTAQVEPGTLHLAVPFTPQWKVTVDGREFSSRPAFGLTNAYEIDTGGAATISFTASRWHSLLILVQFVTWSVTLFIALSRRRQRVSRRDKPTVFDAPAISLQGEVAQ</sequence>
<dbReference type="EMBL" id="CAEZTC010000074">
    <property type="protein sequence ID" value="CAB4559385.1"/>
    <property type="molecule type" value="Genomic_DNA"/>
</dbReference>
<protein>
    <submittedName>
        <fullName evidence="2">Unannotated protein</fullName>
    </submittedName>
</protein>
<gene>
    <name evidence="2" type="ORF">UFOPK1572_00717</name>
</gene>
<keyword evidence="1" id="KW-0812">Transmembrane</keyword>
<feature type="transmembrane region" description="Helical" evidence="1">
    <location>
        <begin position="308"/>
        <end position="328"/>
    </location>
</feature>
<keyword evidence="1" id="KW-0472">Membrane</keyword>